<dbReference type="PANTHER" id="PTHR33337:SF40">
    <property type="entry name" value="CENP-V_GFA DOMAIN-CONTAINING PROTEIN-RELATED"/>
    <property type="match status" value="1"/>
</dbReference>
<dbReference type="Proteomes" id="UP000272622">
    <property type="component" value="Chromosome"/>
</dbReference>
<dbReference type="SUPFAM" id="SSF51316">
    <property type="entry name" value="Mss4-like"/>
    <property type="match status" value="1"/>
</dbReference>
<dbReference type="EMBL" id="CP034337">
    <property type="protein sequence ID" value="AZL73516.1"/>
    <property type="molecule type" value="Genomic_DNA"/>
</dbReference>
<feature type="domain" description="CENP-V/GFA" evidence="5">
    <location>
        <begin position="5"/>
        <end position="131"/>
    </location>
</feature>
<proteinExistence type="inferred from homology"/>
<comment type="similarity">
    <text evidence="1">Belongs to the Gfa family.</text>
</comment>
<sequence>MSETYQGSCLCAAIRYELLVRPKAVTHCHCSQCRKGHGAAFATYASVPRSAWRLHCGAEALKAYPSSADVLRQFCTHCGTSLFWSRSQGPFSDWISVALGTLDSPFVPSKQQHAHLDCKAPWLMLSDVLAE</sequence>
<keyword evidence="4" id="KW-0456">Lyase</keyword>
<protein>
    <submittedName>
        <fullName evidence="6">GFA family protein</fullName>
    </submittedName>
</protein>
<evidence type="ECO:0000313" key="7">
    <source>
        <dbReference type="Proteomes" id="UP000272622"/>
    </source>
</evidence>
<keyword evidence="3" id="KW-0862">Zinc</keyword>
<keyword evidence="2" id="KW-0479">Metal-binding</keyword>
<reference evidence="6 7" key="1">
    <citation type="submission" date="2018-12" db="EMBL/GenBank/DDBJ databases">
        <authorList>
            <person name="Li S."/>
            <person name="Yang R."/>
            <person name="Chen G."/>
            <person name="Zou L."/>
            <person name="Zhang C."/>
            <person name="Chen Y."/>
            <person name="Liu Z."/>
            <person name="Li Y."/>
            <person name="Yan Y."/>
            <person name="Huang M."/>
            <person name="Chen T."/>
        </authorList>
    </citation>
    <scope>NUCLEOTIDE SEQUENCE [LARGE SCALE GENOMIC DNA]</scope>
    <source>
        <strain evidence="6 7">2014</strain>
    </source>
</reference>
<keyword evidence="7" id="KW-1185">Reference proteome</keyword>
<evidence type="ECO:0000313" key="6">
    <source>
        <dbReference type="EMBL" id="AZL73516.1"/>
    </source>
</evidence>
<gene>
    <name evidence="6" type="ORF">EI693_10630</name>
</gene>
<name>A0ABM7CQ02_9PSED</name>
<evidence type="ECO:0000259" key="5">
    <source>
        <dbReference type="PROSITE" id="PS51891"/>
    </source>
</evidence>
<evidence type="ECO:0000256" key="3">
    <source>
        <dbReference type="ARBA" id="ARBA00022833"/>
    </source>
</evidence>
<dbReference type="InterPro" id="IPR006913">
    <property type="entry name" value="CENP-V/GFA"/>
</dbReference>
<dbReference type="Pfam" id="PF04828">
    <property type="entry name" value="GFA"/>
    <property type="match status" value="1"/>
</dbReference>
<dbReference type="Gene3D" id="3.90.1590.10">
    <property type="entry name" value="glutathione-dependent formaldehyde- activating enzyme (gfa)"/>
    <property type="match status" value="1"/>
</dbReference>
<dbReference type="PROSITE" id="PS51891">
    <property type="entry name" value="CENP_V_GFA"/>
    <property type="match status" value="1"/>
</dbReference>
<evidence type="ECO:0000256" key="2">
    <source>
        <dbReference type="ARBA" id="ARBA00022723"/>
    </source>
</evidence>
<evidence type="ECO:0000256" key="4">
    <source>
        <dbReference type="ARBA" id="ARBA00023239"/>
    </source>
</evidence>
<accession>A0ABM7CQ02</accession>
<organism evidence="6 7">
    <name type="scientific">Pseudomonas oryziphila</name>
    <dbReference type="NCBI Taxonomy" id="2894079"/>
    <lineage>
        <taxon>Bacteria</taxon>
        <taxon>Pseudomonadati</taxon>
        <taxon>Pseudomonadota</taxon>
        <taxon>Gammaproteobacteria</taxon>
        <taxon>Pseudomonadales</taxon>
        <taxon>Pseudomonadaceae</taxon>
        <taxon>Pseudomonas</taxon>
    </lineage>
</organism>
<dbReference type="RefSeq" id="WP_125463649.1">
    <property type="nucleotide sequence ID" value="NZ_CP034337.1"/>
</dbReference>
<dbReference type="PANTHER" id="PTHR33337">
    <property type="entry name" value="GFA DOMAIN-CONTAINING PROTEIN"/>
    <property type="match status" value="1"/>
</dbReference>
<evidence type="ECO:0000256" key="1">
    <source>
        <dbReference type="ARBA" id="ARBA00005495"/>
    </source>
</evidence>
<dbReference type="InterPro" id="IPR011057">
    <property type="entry name" value="Mss4-like_sf"/>
</dbReference>